<sequence>MKDHFICLFLMIIVQLEAKDGYLPVAVSIVNVHKEPSLNSPVVSQLIIGNLVKIIPDKKVKDKVNSVNGFWVNVEIGYSIKSNLKDGWVFDNYLGTPEKFSKPTNWLHKKFNGCSGDYCLTLKMKPNATYTYSYELCTDGSCNEQTSCYEKSEKKISNNGYILCQGSGVIKVYKNLVWLQNFGKETNEYLFLKENKLCMPDMDECID</sequence>
<proteinExistence type="predicted"/>
<dbReference type="AlphaFoldDB" id="A0A4Z1AGL5"/>
<dbReference type="Proteomes" id="UP000298263">
    <property type="component" value="Unassembled WGS sequence"/>
</dbReference>
<protein>
    <submittedName>
        <fullName evidence="1">SH3 domain-containing protein</fullName>
    </submittedName>
</protein>
<gene>
    <name evidence="1" type="ORF">EHQ69_16390</name>
</gene>
<dbReference type="EMBL" id="RQGP01000027">
    <property type="protein sequence ID" value="TGL87683.1"/>
    <property type="molecule type" value="Genomic_DNA"/>
</dbReference>
<evidence type="ECO:0000313" key="1">
    <source>
        <dbReference type="EMBL" id="TGL87683.1"/>
    </source>
</evidence>
<name>A0A4Z1AGL5_9LEPT</name>
<dbReference type="OrthoDB" id="340834at2"/>
<keyword evidence="2" id="KW-1185">Reference proteome</keyword>
<organism evidence="1 2">
    <name type="scientific">Leptospira congkakensis</name>
    <dbReference type="NCBI Taxonomy" id="2484932"/>
    <lineage>
        <taxon>Bacteria</taxon>
        <taxon>Pseudomonadati</taxon>
        <taxon>Spirochaetota</taxon>
        <taxon>Spirochaetia</taxon>
        <taxon>Leptospirales</taxon>
        <taxon>Leptospiraceae</taxon>
        <taxon>Leptospira</taxon>
    </lineage>
</organism>
<reference evidence="1" key="1">
    <citation type="journal article" date="2019" name="PLoS Negl. Trop. Dis.">
        <title>Revisiting the worldwide diversity of Leptospira species in the environment.</title>
        <authorList>
            <person name="Vincent A.T."/>
            <person name="Schiettekatte O."/>
            <person name="Bourhy P."/>
            <person name="Veyrier F.J."/>
            <person name="Picardeau M."/>
        </authorList>
    </citation>
    <scope>NUCLEOTIDE SEQUENCE [LARGE SCALE GENOMIC DNA]</scope>
    <source>
        <strain evidence="1">201702422</strain>
    </source>
</reference>
<dbReference type="Gene3D" id="2.30.30.40">
    <property type="entry name" value="SH3 Domains"/>
    <property type="match status" value="1"/>
</dbReference>
<evidence type="ECO:0000313" key="2">
    <source>
        <dbReference type="Proteomes" id="UP000298263"/>
    </source>
</evidence>
<accession>A0A4Z1AGL5</accession>
<comment type="caution">
    <text evidence="1">The sequence shown here is derived from an EMBL/GenBank/DDBJ whole genome shotgun (WGS) entry which is preliminary data.</text>
</comment>